<keyword evidence="3" id="KW-1185">Reference proteome</keyword>
<accession>A0AAD8SVI4</accession>
<sequence length="405" mass="46097">MPKELGGLGVKNLKLLYYALRMRWRWLAMTEPDKPWQALKFKIAEEAEEMYMACTKCVLNNGRRLNFWYDRWIEGRSLVHFAPNLVEFVQPAAKSLSVAEALQDDRWVSAIRGAPLIPAIVEFMDTWERLRGINLGDGDDVVTWKLAASGEYSAKSAYNAFFVGRISAPAAKELSSSGAPLMHKLHMWFAVKGRLWTDDRLARRGLEHPSECPLCCQEPETAAHLTVQCSYARQIWYMFLLPRRLHKFTPSPTDNIDTWWSSISEAVPRKDRKELNSLVILTARCLWLERNSRVFDKFASMPLEARECTHRHNAATTSLGDYSFGDTMMTIAKPGQSRVRHGGGKIVFHREVVRDANGESGTNLSFPMLTGGTYTNWAMVMEVNVQATSLWNVIEDDTIPCKDDK</sequence>
<dbReference type="Pfam" id="PF13966">
    <property type="entry name" value="zf-RVT"/>
    <property type="match status" value="1"/>
</dbReference>
<evidence type="ECO:0000313" key="2">
    <source>
        <dbReference type="EMBL" id="KAK1664356.1"/>
    </source>
</evidence>
<name>A0AAD8SVI4_LOLMU</name>
<dbReference type="EMBL" id="JAUUTY010000003">
    <property type="protein sequence ID" value="KAK1664356.1"/>
    <property type="molecule type" value="Genomic_DNA"/>
</dbReference>
<dbReference type="AlphaFoldDB" id="A0AAD8SVI4"/>
<feature type="domain" description="Reverse transcriptase zinc-binding" evidence="1">
    <location>
        <begin position="152"/>
        <end position="236"/>
    </location>
</feature>
<reference evidence="2" key="1">
    <citation type="submission" date="2023-07" db="EMBL/GenBank/DDBJ databases">
        <title>A chromosome-level genome assembly of Lolium multiflorum.</title>
        <authorList>
            <person name="Chen Y."/>
            <person name="Copetti D."/>
            <person name="Kolliker R."/>
            <person name="Studer B."/>
        </authorList>
    </citation>
    <scope>NUCLEOTIDE SEQUENCE</scope>
    <source>
        <strain evidence="2">02402/16</strain>
        <tissue evidence="2">Leaf</tissue>
    </source>
</reference>
<dbReference type="PANTHER" id="PTHR36617:SF17">
    <property type="entry name" value="OS01G0114800 PROTEIN"/>
    <property type="match status" value="1"/>
</dbReference>
<dbReference type="PANTHER" id="PTHR36617">
    <property type="entry name" value="PROTEIN, PUTATIVE-RELATED"/>
    <property type="match status" value="1"/>
</dbReference>
<evidence type="ECO:0000259" key="1">
    <source>
        <dbReference type="Pfam" id="PF13966"/>
    </source>
</evidence>
<gene>
    <name evidence="2" type="ORF">QYE76_052515</name>
</gene>
<organism evidence="2 3">
    <name type="scientific">Lolium multiflorum</name>
    <name type="common">Italian ryegrass</name>
    <name type="synonym">Lolium perenne subsp. multiflorum</name>
    <dbReference type="NCBI Taxonomy" id="4521"/>
    <lineage>
        <taxon>Eukaryota</taxon>
        <taxon>Viridiplantae</taxon>
        <taxon>Streptophyta</taxon>
        <taxon>Embryophyta</taxon>
        <taxon>Tracheophyta</taxon>
        <taxon>Spermatophyta</taxon>
        <taxon>Magnoliopsida</taxon>
        <taxon>Liliopsida</taxon>
        <taxon>Poales</taxon>
        <taxon>Poaceae</taxon>
        <taxon>BOP clade</taxon>
        <taxon>Pooideae</taxon>
        <taxon>Poodae</taxon>
        <taxon>Poeae</taxon>
        <taxon>Poeae Chloroplast Group 2 (Poeae type)</taxon>
        <taxon>Loliodinae</taxon>
        <taxon>Loliinae</taxon>
        <taxon>Lolium</taxon>
    </lineage>
</organism>
<comment type="caution">
    <text evidence="2">The sequence shown here is derived from an EMBL/GenBank/DDBJ whole genome shotgun (WGS) entry which is preliminary data.</text>
</comment>
<evidence type="ECO:0000313" key="3">
    <source>
        <dbReference type="Proteomes" id="UP001231189"/>
    </source>
</evidence>
<dbReference type="Proteomes" id="UP001231189">
    <property type="component" value="Unassembled WGS sequence"/>
</dbReference>
<protein>
    <recommendedName>
        <fullName evidence="1">Reverse transcriptase zinc-binding domain-containing protein</fullName>
    </recommendedName>
</protein>
<dbReference type="InterPro" id="IPR026960">
    <property type="entry name" value="RVT-Znf"/>
</dbReference>
<proteinExistence type="predicted"/>